<sequence length="61" mass="7048">MRVLYQAELHPEMDGETFPIIQEKQDKINGEFCVELEKDAVERLAASLLLTSLFFSVFMLL</sequence>
<dbReference type="EMBL" id="CP027303">
    <property type="protein sequence ID" value="AWO75717.1"/>
    <property type="molecule type" value="Genomic_DNA"/>
</dbReference>
<gene>
    <name evidence="1" type="ORF">C1N76_15180</name>
</gene>
<evidence type="ECO:0000313" key="1">
    <source>
        <dbReference type="EMBL" id="AWO75717.1"/>
    </source>
</evidence>
<accession>A0A2Z3NA17</accession>
<name>A0A2Z3NA17_GEOTH</name>
<protein>
    <submittedName>
        <fullName evidence="1">Uncharacterized protein</fullName>
    </submittedName>
</protein>
<reference evidence="2" key="1">
    <citation type="submission" date="2018-02" db="EMBL/GenBank/DDBJ databases">
        <title>The complete genome of bacterial strain SGAirxxxx.</title>
        <authorList>
            <person name="Schuster S.C."/>
        </authorList>
    </citation>
    <scope>NUCLEOTIDE SEQUENCE [LARGE SCALE GENOMIC DNA]</scope>
    <source>
        <strain evidence="2">SGAir0734</strain>
    </source>
</reference>
<organism evidence="1 2">
    <name type="scientific">Geobacillus thermoleovorans</name>
    <name type="common">Bacillus thermoleovorans</name>
    <dbReference type="NCBI Taxonomy" id="33941"/>
    <lineage>
        <taxon>Bacteria</taxon>
        <taxon>Bacillati</taxon>
        <taxon>Bacillota</taxon>
        <taxon>Bacilli</taxon>
        <taxon>Bacillales</taxon>
        <taxon>Anoxybacillaceae</taxon>
        <taxon>Geobacillus</taxon>
        <taxon>Geobacillus thermoleovorans group</taxon>
    </lineage>
</organism>
<evidence type="ECO:0000313" key="2">
    <source>
        <dbReference type="Proteomes" id="UP000246996"/>
    </source>
</evidence>
<proteinExistence type="predicted"/>
<dbReference type="Proteomes" id="UP000246996">
    <property type="component" value="Chromosome"/>
</dbReference>
<dbReference type="AlphaFoldDB" id="A0A2Z3NA17"/>